<evidence type="ECO:0000313" key="7">
    <source>
        <dbReference type="RefSeq" id="XP_070412785.1"/>
    </source>
</evidence>
<keyword evidence="6" id="KW-1185">Reference proteome</keyword>
<feature type="region of interest" description="Disordered" evidence="5">
    <location>
        <begin position="198"/>
        <end position="285"/>
    </location>
</feature>
<feature type="compositionally biased region" description="Basic residues" evidence="5">
    <location>
        <begin position="521"/>
        <end position="532"/>
    </location>
</feature>
<feature type="repeat" description="ANK" evidence="3">
    <location>
        <begin position="74"/>
        <end position="106"/>
    </location>
</feature>
<dbReference type="SMART" id="SM00248">
    <property type="entry name" value="ANK"/>
    <property type="match status" value="6"/>
</dbReference>
<accession>A0ABM4JA06</accession>
<evidence type="ECO:0000313" key="10">
    <source>
        <dbReference type="RefSeq" id="XP_070412788.1"/>
    </source>
</evidence>
<feature type="region of interest" description="Disordered" evidence="5">
    <location>
        <begin position="418"/>
        <end position="440"/>
    </location>
</feature>
<feature type="compositionally biased region" description="Basic residues" evidence="5">
    <location>
        <begin position="262"/>
        <end position="278"/>
    </location>
</feature>
<dbReference type="RefSeq" id="XP_070412785.1">
    <property type="nucleotide sequence ID" value="XM_070556684.1"/>
</dbReference>
<proteinExistence type="predicted"/>
<dbReference type="PRINTS" id="PR01415">
    <property type="entry name" value="ANKYRIN"/>
</dbReference>
<feature type="compositionally biased region" description="Basic and acidic residues" evidence="5">
    <location>
        <begin position="213"/>
        <end position="223"/>
    </location>
</feature>
<evidence type="ECO:0000256" key="2">
    <source>
        <dbReference type="ARBA" id="ARBA00023043"/>
    </source>
</evidence>
<evidence type="ECO:0000256" key="4">
    <source>
        <dbReference type="SAM" id="Coils"/>
    </source>
</evidence>
<evidence type="ECO:0000313" key="9">
    <source>
        <dbReference type="RefSeq" id="XP_070412787.1"/>
    </source>
</evidence>
<feature type="repeat" description="ANK" evidence="3">
    <location>
        <begin position="41"/>
        <end position="73"/>
    </location>
</feature>
<protein>
    <submittedName>
        <fullName evidence="7 8">Ankyrin repeat domain-containing protein 6 isoform X19</fullName>
    </submittedName>
</protein>
<dbReference type="Pfam" id="PF12796">
    <property type="entry name" value="Ank_2"/>
    <property type="match status" value="1"/>
</dbReference>
<organism evidence="6 7">
    <name type="scientific">Equus przewalskii</name>
    <name type="common">Przewalski's horse</name>
    <name type="synonym">Equus caballus przewalskii</name>
    <dbReference type="NCBI Taxonomy" id="9798"/>
    <lineage>
        <taxon>Eukaryota</taxon>
        <taxon>Metazoa</taxon>
        <taxon>Chordata</taxon>
        <taxon>Craniata</taxon>
        <taxon>Vertebrata</taxon>
        <taxon>Euteleostomi</taxon>
        <taxon>Mammalia</taxon>
        <taxon>Eutheria</taxon>
        <taxon>Laurasiatheria</taxon>
        <taxon>Perissodactyla</taxon>
        <taxon>Equidae</taxon>
        <taxon>Equus</taxon>
    </lineage>
</organism>
<dbReference type="PANTHER" id="PTHR24171">
    <property type="entry name" value="ANKYRIN REPEAT DOMAIN-CONTAINING PROTEIN 39-RELATED"/>
    <property type="match status" value="1"/>
</dbReference>
<evidence type="ECO:0000256" key="3">
    <source>
        <dbReference type="PROSITE-ProRule" id="PRU00023"/>
    </source>
</evidence>
<dbReference type="RefSeq" id="XP_070412787.1">
    <property type="nucleotide sequence ID" value="XM_070556686.1"/>
</dbReference>
<evidence type="ECO:0000313" key="6">
    <source>
        <dbReference type="Proteomes" id="UP001652662"/>
    </source>
</evidence>
<keyword evidence="2 3" id="KW-0040">ANK repeat</keyword>
<keyword evidence="4" id="KW-0175">Coiled coil</keyword>
<dbReference type="InterPro" id="IPR036770">
    <property type="entry name" value="Ankyrin_rpt-contain_sf"/>
</dbReference>
<feature type="repeat" description="ANK" evidence="3">
    <location>
        <begin position="140"/>
        <end position="172"/>
    </location>
</feature>
<feature type="compositionally biased region" description="Polar residues" evidence="5">
    <location>
        <begin position="425"/>
        <end position="440"/>
    </location>
</feature>
<dbReference type="GeneID" id="103562856"/>
<dbReference type="PROSITE" id="PS50088">
    <property type="entry name" value="ANK_REPEAT"/>
    <property type="match status" value="4"/>
</dbReference>
<reference evidence="7 8" key="1">
    <citation type="submission" date="2025-05" db="UniProtKB">
        <authorList>
            <consortium name="RefSeq"/>
        </authorList>
    </citation>
    <scope>IDENTIFICATION</scope>
    <source>
        <tissue evidence="7 8">Blood</tissue>
    </source>
</reference>
<sequence>MSQQDAVAALSERLLIAAYKGQVENVVQLINKGAKVAVTKHGRTPLHLAANKGHLSVVQILLKAGCDLDVQDDGDQTALHRATVVGNTEVIAALIQEGCALDRQDKDGNTALHEASWHGFSQSAKLLVKAGANVLAKNKAGDTALHVAAALNHKKVVKILLEAGADGTIVNNAGQTPLETARYHNNPEVALLLTKAPQGSVSAGDTPSSEQAAPRKEEPREDFLSASPEPRAKDNRQRKSRPKASAFSDPTPPADQQPGHQKNLHTHNHPKKKARHRCSPPPPPHEFRAYQLYTLYRGKDGKVMQAPIDGCRCEPLINKLENQLEATVEEIRAELGSVQDKMNTKLGHMESKTQHQMRVLDKLMVERLSAERTECLNRLQLHSDTEKQEGEKRQMSLVDELKTWCMLKIQNLELKLSGDSRASRTKSTPSTCESSTGVDQSVVTAGPVAASDTSPQVVRPKEKALNATATHRLQQELSSSDCTGSRLRNVKVQTALLPLKEAAKCDQQAGPCVDRGTQTKKSGKSGQTRHRAQQPAPAASCGPPPAAGSEQTAPHLRDTSQALEITQYFFEAVSTQMEKWYERKIEEARSQASQKAQQDKATLKEHIKSLEEELAKLRTKVQKEN</sequence>
<dbReference type="RefSeq" id="XP_070412786.1">
    <property type="nucleotide sequence ID" value="XM_070556685.1"/>
</dbReference>
<evidence type="ECO:0000313" key="8">
    <source>
        <dbReference type="RefSeq" id="XP_070412786.1"/>
    </source>
</evidence>
<gene>
    <name evidence="7 8 9 10" type="primary">ANKRD6</name>
</gene>
<feature type="compositionally biased region" description="Polar residues" evidence="5">
    <location>
        <begin position="198"/>
        <end position="211"/>
    </location>
</feature>
<dbReference type="Proteomes" id="UP001652662">
    <property type="component" value="Chromosome 9"/>
</dbReference>
<evidence type="ECO:0000256" key="1">
    <source>
        <dbReference type="ARBA" id="ARBA00022737"/>
    </source>
</evidence>
<dbReference type="Pfam" id="PF13637">
    <property type="entry name" value="Ank_4"/>
    <property type="match status" value="2"/>
</dbReference>
<dbReference type="RefSeq" id="XP_070412788.1">
    <property type="nucleotide sequence ID" value="XM_070556687.1"/>
</dbReference>
<name>A0ABM4JA06_EQUPR</name>
<dbReference type="SUPFAM" id="SSF48403">
    <property type="entry name" value="Ankyrin repeat"/>
    <property type="match status" value="1"/>
</dbReference>
<feature type="region of interest" description="Disordered" evidence="5">
    <location>
        <begin position="507"/>
        <end position="554"/>
    </location>
</feature>
<feature type="coiled-coil region" evidence="4">
    <location>
        <begin position="593"/>
        <end position="620"/>
    </location>
</feature>
<dbReference type="Gene3D" id="1.25.40.20">
    <property type="entry name" value="Ankyrin repeat-containing domain"/>
    <property type="match status" value="2"/>
</dbReference>
<keyword evidence="1" id="KW-0677">Repeat</keyword>
<dbReference type="PANTHER" id="PTHR24171:SF9">
    <property type="entry name" value="ANKYRIN REPEAT DOMAIN-CONTAINING PROTEIN 39"/>
    <property type="match status" value="1"/>
</dbReference>
<dbReference type="PROSITE" id="PS50297">
    <property type="entry name" value="ANK_REP_REGION"/>
    <property type="match status" value="4"/>
</dbReference>
<dbReference type="InterPro" id="IPR002110">
    <property type="entry name" value="Ankyrin_rpt"/>
</dbReference>
<feature type="repeat" description="ANK" evidence="3">
    <location>
        <begin position="107"/>
        <end position="139"/>
    </location>
</feature>
<evidence type="ECO:0000256" key="5">
    <source>
        <dbReference type="SAM" id="MobiDB-lite"/>
    </source>
</evidence>